<name>A0AAE1A5J2_9GAST</name>
<evidence type="ECO:0000313" key="1">
    <source>
        <dbReference type="EMBL" id="KAK3780657.1"/>
    </source>
</evidence>
<comment type="caution">
    <text evidence="1">The sequence shown here is derived from an EMBL/GenBank/DDBJ whole genome shotgun (WGS) entry which is preliminary data.</text>
</comment>
<organism evidence="1 2">
    <name type="scientific">Elysia crispata</name>
    <name type="common">lettuce slug</name>
    <dbReference type="NCBI Taxonomy" id="231223"/>
    <lineage>
        <taxon>Eukaryota</taxon>
        <taxon>Metazoa</taxon>
        <taxon>Spiralia</taxon>
        <taxon>Lophotrochozoa</taxon>
        <taxon>Mollusca</taxon>
        <taxon>Gastropoda</taxon>
        <taxon>Heterobranchia</taxon>
        <taxon>Euthyneura</taxon>
        <taxon>Panpulmonata</taxon>
        <taxon>Sacoglossa</taxon>
        <taxon>Placobranchoidea</taxon>
        <taxon>Plakobranchidae</taxon>
        <taxon>Elysia</taxon>
    </lineage>
</organism>
<reference evidence="1" key="1">
    <citation type="journal article" date="2023" name="G3 (Bethesda)">
        <title>A reference genome for the long-term kleptoplast-retaining sea slug Elysia crispata morphotype clarki.</title>
        <authorList>
            <person name="Eastman K.E."/>
            <person name="Pendleton A.L."/>
            <person name="Shaikh M.A."/>
            <person name="Suttiyut T."/>
            <person name="Ogas R."/>
            <person name="Tomko P."/>
            <person name="Gavelis G."/>
            <person name="Widhalm J.R."/>
            <person name="Wisecaver J.H."/>
        </authorList>
    </citation>
    <scope>NUCLEOTIDE SEQUENCE</scope>
    <source>
        <strain evidence="1">ECLA1</strain>
    </source>
</reference>
<protein>
    <submittedName>
        <fullName evidence="1">Uncharacterized protein</fullName>
    </submittedName>
</protein>
<dbReference type="Proteomes" id="UP001283361">
    <property type="component" value="Unassembled WGS sequence"/>
</dbReference>
<gene>
    <name evidence="1" type="ORF">RRG08_028105</name>
</gene>
<proteinExistence type="predicted"/>
<sequence length="73" mass="7794">MKIDISVAVQTDHTTAATSQRTGRDRCPLSGVNPFGISGAWAATRRSIKTADRSLGQSITEGIPALFYQDLSV</sequence>
<dbReference type="AlphaFoldDB" id="A0AAE1A5J2"/>
<evidence type="ECO:0000313" key="2">
    <source>
        <dbReference type="Proteomes" id="UP001283361"/>
    </source>
</evidence>
<accession>A0AAE1A5J2</accession>
<keyword evidence="2" id="KW-1185">Reference proteome</keyword>
<dbReference type="EMBL" id="JAWDGP010002696">
    <property type="protein sequence ID" value="KAK3780657.1"/>
    <property type="molecule type" value="Genomic_DNA"/>
</dbReference>